<evidence type="ECO:0000259" key="1">
    <source>
        <dbReference type="Pfam" id="PF13175"/>
    </source>
</evidence>
<gene>
    <name evidence="2" type="ORF">DMW51_25815</name>
</gene>
<protein>
    <recommendedName>
        <fullName evidence="1">Endonuclease GajA/Old nuclease/RecF-like AAA domain-containing protein</fullName>
    </recommendedName>
</protein>
<reference evidence="2 3" key="2">
    <citation type="submission" date="2018-06" db="EMBL/GenBank/DDBJ databases">
        <title>Serratia marcescens genome sequencing and assembly.</title>
        <authorList>
            <person name="Martins R.C.R."/>
            <person name="Perdigao-Neto L.V."/>
            <person name="Costa S.F."/>
            <person name="Levin A.S.S."/>
        </authorList>
    </citation>
    <scope>NUCLEOTIDE SEQUENCE [LARGE SCALE GENOMIC DNA]</scope>
    <source>
        <strain evidence="2 3">1283</strain>
    </source>
</reference>
<organism evidence="2 3">
    <name type="scientific">Serratia marcescens</name>
    <dbReference type="NCBI Taxonomy" id="615"/>
    <lineage>
        <taxon>Bacteria</taxon>
        <taxon>Pseudomonadati</taxon>
        <taxon>Pseudomonadota</taxon>
        <taxon>Gammaproteobacteria</taxon>
        <taxon>Enterobacterales</taxon>
        <taxon>Yersiniaceae</taxon>
        <taxon>Serratia</taxon>
    </lineage>
</organism>
<keyword evidence="3" id="KW-1185">Reference proteome</keyword>
<evidence type="ECO:0000313" key="3">
    <source>
        <dbReference type="Proteomes" id="UP000247823"/>
    </source>
</evidence>
<dbReference type="RefSeq" id="WP_110597443.1">
    <property type="nucleotide sequence ID" value="NZ_JAOWIM010000012.1"/>
</dbReference>
<evidence type="ECO:0000313" key="2">
    <source>
        <dbReference type="EMBL" id="PYA55444.1"/>
    </source>
</evidence>
<dbReference type="SUPFAM" id="SSF52540">
    <property type="entry name" value="P-loop containing nucleoside triphosphate hydrolases"/>
    <property type="match status" value="1"/>
</dbReference>
<accession>A0ABX5N5V9</accession>
<dbReference type="InterPro" id="IPR051396">
    <property type="entry name" value="Bact_Antivir_Def_Nuclease"/>
</dbReference>
<sequence>MKISKISVKNLFGIFNHDIPLNENPDITIVLGENGIGKTKLLEAISAIFRNDYDFLVELDFESIVIFFDTGESWDFSKSLHENDSTLYVQRKFFNSNTKSKPERLSNSKHGKKIHSMERRRREIEMIHYEMLHSRYDYESKDFYDLMKENEYLEYKHRNDLERIKPLKWILEETKKINIRLIETQRIITRNEMSKNAYESAVIQCSNQLKDLISVAIKSSADITSALDSTYPNRLVKSLREENNYTYSQLNEDLSDLNEKRKTLSAAGLVVDAQDTELAVIEDENNDSIIISMKQYVEDSKKKLEPYEKLAEKIGLFMDIISNRFKHKTIKVNKDEGITFSSIISDKRNNPINIALGKLSSGEQHELVLFFKLIFNSTPGDLILIDEPELSLHISWQTQFIDDLKRVAALNEISAVIATHSPDIISSNWDLRVELLGVK</sequence>
<dbReference type="PANTHER" id="PTHR43581">
    <property type="entry name" value="ATP/GTP PHOSPHATASE"/>
    <property type="match status" value="1"/>
</dbReference>
<dbReference type="InterPro" id="IPR027417">
    <property type="entry name" value="P-loop_NTPase"/>
</dbReference>
<dbReference type="InterPro" id="IPR041685">
    <property type="entry name" value="AAA_GajA/Old/RecF-like"/>
</dbReference>
<dbReference type="PANTHER" id="PTHR43581:SF2">
    <property type="entry name" value="EXCINUCLEASE ATPASE SUBUNIT"/>
    <property type="match status" value="1"/>
</dbReference>
<dbReference type="Gene3D" id="3.40.50.300">
    <property type="entry name" value="P-loop containing nucleotide triphosphate hydrolases"/>
    <property type="match status" value="2"/>
</dbReference>
<feature type="domain" description="Endonuclease GajA/Old nuclease/RecF-like AAA" evidence="1">
    <location>
        <begin position="1"/>
        <end position="425"/>
    </location>
</feature>
<reference evidence="3" key="1">
    <citation type="submission" date="2018-06" db="EMBL/GenBank/DDBJ databases">
        <title>Serratia marcescens genome sequencing and assembly.</title>
        <authorList>
            <person name="Martins R.C."/>
            <person name="Perdigao-Neto L.V."/>
            <person name="Costa S.F."/>
            <person name="Levin A.S.S."/>
        </authorList>
    </citation>
    <scope>NUCLEOTIDE SEQUENCE [LARGE SCALE GENOMIC DNA]</scope>
    <source>
        <strain evidence="3">1283</strain>
    </source>
</reference>
<dbReference type="EMBL" id="QJQB01000574">
    <property type="protein sequence ID" value="PYA55444.1"/>
    <property type="molecule type" value="Genomic_DNA"/>
</dbReference>
<proteinExistence type="predicted"/>
<dbReference type="Pfam" id="PF13175">
    <property type="entry name" value="AAA_15"/>
    <property type="match status" value="1"/>
</dbReference>
<dbReference type="Proteomes" id="UP000247823">
    <property type="component" value="Unassembled WGS sequence"/>
</dbReference>
<comment type="caution">
    <text evidence="2">The sequence shown here is derived from an EMBL/GenBank/DDBJ whole genome shotgun (WGS) entry which is preliminary data.</text>
</comment>
<name>A0ABX5N5V9_SERMA</name>